<sequence length="352" mass="37624">MTDAPDLTPILNDLAAGRIDAAEAQRRIQQLRQADDPVDAAGARRVKPGAGRTEAETVDQVEDVAEHVESDKPAAEDKDAAPTAAKSTEQADKKPTDWRSNGDWRAYSRESFRSEPAQDEKTAETKAEPESEEDFSKHDDAEVERVSVRVVGRRLRVVGDAKVAAVEVEGPHVLRRNGAVIEVTSDGDEKPERGLLGLPKLPGSFDDIKSMGLGKELIVRVNPGLLADVELIAGSLSTQSLPALGTVRVTASGAHLQDVNELDNLLVQAGQVTVEGRIRTGRNRIRCESGSLIVRLAEGSNVTVHADSQLGRIAWSGQHSGSGDEVVMGNGAARLDVSVVMGYAQIKVGNQD</sequence>
<evidence type="ECO:0008006" key="4">
    <source>
        <dbReference type="Google" id="ProtNLM"/>
    </source>
</evidence>
<evidence type="ECO:0000256" key="1">
    <source>
        <dbReference type="SAM" id="MobiDB-lite"/>
    </source>
</evidence>
<dbReference type="EMBL" id="NMVI01000005">
    <property type="protein sequence ID" value="OYN90528.1"/>
    <property type="molecule type" value="Genomic_DNA"/>
</dbReference>
<feature type="compositionally biased region" description="Basic and acidic residues" evidence="1">
    <location>
        <begin position="89"/>
        <end position="142"/>
    </location>
</feature>
<comment type="caution">
    <text evidence="2">The sequence shown here is derived from an EMBL/GenBank/DDBJ whole genome shotgun (WGS) entry which is preliminary data.</text>
</comment>
<proteinExistence type="predicted"/>
<name>A0A255EG68_9ACTN</name>
<protein>
    <recommendedName>
        <fullName evidence="4">Adhesin domain-containing protein</fullName>
    </recommendedName>
</protein>
<organism evidence="2 3">
    <name type="scientific">Parenemella sanctibonifatiensis</name>
    <dbReference type="NCBI Taxonomy" id="2016505"/>
    <lineage>
        <taxon>Bacteria</taxon>
        <taxon>Bacillati</taxon>
        <taxon>Actinomycetota</taxon>
        <taxon>Actinomycetes</taxon>
        <taxon>Propionibacteriales</taxon>
        <taxon>Propionibacteriaceae</taxon>
        <taxon>Parenemella</taxon>
    </lineage>
</organism>
<reference evidence="2 3" key="1">
    <citation type="submission" date="2017-07" db="EMBL/GenBank/DDBJ databases">
        <title>Draft whole genome sequences of clinical Proprionibacteriaceae strains.</title>
        <authorList>
            <person name="Bernier A.-M."/>
            <person name="Bernard K."/>
            <person name="Domingo M.-C."/>
        </authorList>
    </citation>
    <scope>NUCLEOTIDE SEQUENCE [LARGE SCALE GENOMIC DNA]</scope>
    <source>
        <strain evidence="2 3">NML 160184</strain>
    </source>
</reference>
<feature type="region of interest" description="Disordered" evidence="1">
    <location>
        <begin position="28"/>
        <end position="142"/>
    </location>
</feature>
<accession>A0A255EG68</accession>
<dbReference type="Proteomes" id="UP000216533">
    <property type="component" value="Unassembled WGS sequence"/>
</dbReference>
<dbReference type="AlphaFoldDB" id="A0A255EG68"/>
<dbReference type="RefSeq" id="WP_094449621.1">
    <property type="nucleotide sequence ID" value="NZ_NMVI01000005.1"/>
</dbReference>
<gene>
    <name evidence="2" type="ORF">CGZ92_01485</name>
</gene>
<evidence type="ECO:0000313" key="3">
    <source>
        <dbReference type="Proteomes" id="UP000216533"/>
    </source>
</evidence>
<feature type="compositionally biased region" description="Basic and acidic residues" evidence="1">
    <location>
        <begin position="64"/>
        <end position="80"/>
    </location>
</feature>
<evidence type="ECO:0000313" key="2">
    <source>
        <dbReference type="EMBL" id="OYN90528.1"/>
    </source>
</evidence>